<dbReference type="EMBL" id="FUZQ01000008">
    <property type="protein sequence ID" value="SKC81841.1"/>
    <property type="molecule type" value="Genomic_DNA"/>
</dbReference>
<sequence>MNQQTSRRAVVRTPHGPESIEILDVPVPEPGQGQVRVKVAAAAINPVDLDVTGGGLHRLGLVTQPEHTGLGSDFSGVVEAAGDDVELTVGTRVAGFVGGFDRDHGAHADHVVVDAADVAVLPDGMCPNVAASLPLPLTTAAQLLEVLGAVPAEGRRLLVTGAAGGVGAAVAVLAAERGWEVTGLARPGDEAFVHGLGVGFTAAPRAGWDVVADAAAMQDEAVSLVRAGGKFVGVKPGLEPAAERGIAVDVVVSRPDGRLLARLLDRVVDGAVPVRIHATLPLAEVVSAYQLLAKGGVRGRVLVLP</sequence>
<organism evidence="2 3">
    <name type="scientific">Krasilnikoviella flava</name>
    <dbReference type="NCBI Taxonomy" id="526729"/>
    <lineage>
        <taxon>Bacteria</taxon>
        <taxon>Bacillati</taxon>
        <taxon>Actinomycetota</taxon>
        <taxon>Actinomycetes</taxon>
        <taxon>Micrococcales</taxon>
        <taxon>Promicromonosporaceae</taxon>
        <taxon>Krasilnikoviella</taxon>
    </lineage>
</organism>
<dbReference type="SUPFAM" id="SSF51735">
    <property type="entry name" value="NAD(P)-binding Rossmann-fold domains"/>
    <property type="match status" value="1"/>
</dbReference>
<dbReference type="OrthoDB" id="4190732at2"/>
<dbReference type="Pfam" id="PF13602">
    <property type="entry name" value="ADH_zinc_N_2"/>
    <property type="match status" value="1"/>
</dbReference>
<dbReference type="Gene3D" id="3.90.180.10">
    <property type="entry name" value="Medium-chain alcohol dehydrogenases, catalytic domain"/>
    <property type="match status" value="1"/>
</dbReference>
<dbReference type="InterPro" id="IPR013154">
    <property type="entry name" value="ADH-like_N"/>
</dbReference>
<dbReference type="RefSeq" id="WP_079576632.1">
    <property type="nucleotide sequence ID" value="NZ_FUZQ01000008.1"/>
</dbReference>
<evidence type="ECO:0000259" key="1">
    <source>
        <dbReference type="SMART" id="SM00829"/>
    </source>
</evidence>
<evidence type="ECO:0000313" key="2">
    <source>
        <dbReference type="EMBL" id="SKC81841.1"/>
    </source>
</evidence>
<dbReference type="PANTHER" id="PTHR43482:SF1">
    <property type="entry name" value="PROTEIN AST1-RELATED"/>
    <property type="match status" value="1"/>
</dbReference>
<dbReference type="InterPro" id="IPR052585">
    <property type="entry name" value="Lipid_raft_assoc_Zn_ADH"/>
</dbReference>
<dbReference type="Gene3D" id="3.40.50.720">
    <property type="entry name" value="NAD(P)-binding Rossmann-like Domain"/>
    <property type="match status" value="1"/>
</dbReference>
<dbReference type="Proteomes" id="UP000189777">
    <property type="component" value="Unassembled WGS sequence"/>
</dbReference>
<protein>
    <submittedName>
        <fullName evidence="2">NADPH:quinone reductase</fullName>
    </submittedName>
</protein>
<dbReference type="InterPro" id="IPR036291">
    <property type="entry name" value="NAD(P)-bd_dom_sf"/>
</dbReference>
<proteinExistence type="predicted"/>
<dbReference type="Pfam" id="PF08240">
    <property type="entry name" value="ADH_N"/>
    <property type="match status" value="1"/>
</dbReference>
<dbReference type="InterPro" id="IPR011032">
    <property type="entry name" value="GroES-like_sf"/>
</dbReference>
<evidence type="ECO:0000313" key="3">
    <source>
        <dbReference type="Proteomes" id="UP000189777"/>
    </source>
</evidence>
<accession>A0A1T5M0R3</accession>
<dbReference type="AlphaFoldDB" id="A0A1T5M0R3"/>
<feature type="domain" description="Enoyl reductase (ER)" evidence="1">
    <location>
        <begin position="16"/>
        <end position="303"/>
    </location>
</feature>
<reference evidence="2 3" key="1">
    <citation type="submission" date="2017-02" db="EMBL/GenBank/DDBJ databases">
        <authorList>
            <person name="Peterson S.W."/>
        </authorList>
    </citation>
    <scope>NUCLEOTIDE SEQUENCE [LARGE SCALE GENOMIC DNA]</scope>
    <source>
        <strain evidence="2 3">DSM 21481</strain>
    </source>
</reference>
<dbReference type="SUPFAM" id="SSF50129">
    <property type="entry name" value="GroES-like"/>
    <property type="match status" value="1"/>
</dbReference>
<gene>
    <name evidence="2" type="ORF">SAMN04324258_4314</name>
</gene>
<dbReference type="PANTHER" id="PTHR43482">
    <property type="entry name" value="PROTEIN AST1-RELATED"/>
    <property type="match status" value="1"/>
</dbReference>
<dbReference type="InterPro" id="IPR020843">
    <property type="entry name" value="ER"/>
</dbReference>
<dbReference type="SMART" id="SM00829">
    <property type="entry name" value="PKS_ER"/>
    <property type="match status" value="1"/>
</dbReference>
<dbReference type="GO" id="GO:0016491">
    <property type="term" value="F:oxidoreductase activity"/>
    <property type="evidence" value="ECO:0007669"/>
    <property type="project" value="InterPro"/>
</dbReference>
<dbReference type="STRING" id="526729.SAMN04324258_4314"/>
<keyword evidence="3" id="KW-1185">Reference proteome</keyword>
<name>A0A1T5M0R3_9MICO</name>